<dbReference type="EMBL" id="JAGIOO010000001">
    <property type="protein sequence ID" value="MBP2478194.1"/>
    <property type="molecule type" value="Genomic_DNA"/>
</dbReference>
<name>A0ABS5APQ4_9PSEU</name>
<organism evidence="3 4">
    <name type="scientific">Crossiella equi</name>
    <dbReference type="NCBI Taxonomy" id="130796"/>
    <lineage>
        <taxon>Bacteria</taxon>
        <taxon>Bacillati</taxon>
        <taxon>Actinomycetota</taxon>
        <taxon>Actinomycetes</taxon>
        <taxon>Pseudonocardiales</taxon>
        <taxon>Pseudonocardiaceae</taxon>
        <taxon>Crossiella</taxon>
    </lineage>
</organism>
<dbReference type="PROSITE" id="PS51737">
    <property type="entry name" value="RECOMBINASE_DNA_BIND"/>
    <property type="match status" value="1"/>
</dbReference>
<feature type="domain" description="Resolvase/invertase-type recombinase catalytic" evidence="1">
    <location>
        <begin position="5"/>
        <end position="155"/>
    </location>
</feature>
<sequence>MTATRAAVYARISKDVVALGLGVERQRDACLGLCEQRGWTVSENLIFTDNDVSASGARSKRVAFASLLARVEAGEVDVIVVHHVDRLVRRLDELERIIELCERQGVKIITVTGDLDLATDAGRLNARILASVARAEVERKSARQRDANRQAAAMGKAHSARRAFGFADANHLHPVESTIVAQMYDQFNSGVSLGGLARWLNEQGVSTPLGKQWKYNSVRSVLANPRNAGLRGVRELVDTAVGGSGRRARWHTITAESAAWPPIVPREAWEAAMRVLQDPERRTNYVGNRQQYLLSGLAICAADGCGQKMVTGRRDKIRTLRCPSLRHANRRADYLEQFVVDVILERLRKPDAIDLVQPQPGGVDIAALRDRSALLRRRLAELAEDFGVGDLTRAEYRAAREAAHAKLAELDATLADLGRVDVLAGFVGVDQDPAVAWERAGLEIRRGVINALAEISIGPGRAGRPGQGPDAVVGTVSFGWRRRG</sequence>
<dbReference type="PANTHER" id="PTHR30461">
    <property type="entry name" value="DNA-INVERTASE FROM LAMBDOID PROPHAGE"/>
    <property type="match status" value="1"/>
</dbReference>
<comment type="caution">
    <text evidence="3">The sequence shown here is derived from an EMBL/GenBank/DDBJ whole genome shotgun (WGS) entry which is preliminary data.</text>
</comment>
<protein>
    <submittedName>
        <fullName evidence="3">DNA invertase Pin-like site-specific DNA recombinase</fullName>
    </submittedName>
</protein>
<keyword evidence="4" id="KW-1185">Reference proteome</keyword>
<reference evidence="3 4" key="1">
    <citation type="submission" date="2021-03" db="EMBL/GenBank/DDBJ databases">
        <title>Sequencing the genomes of 1000 actinobacteria strains.</title>
        <authorList>
            <person name="Klenk H.-P."/>
        </authorList>
    </citation>
    <scope>NUCLEOTIDE SEQUENCE [LARGE SCALE GENOMIC DNA]</scope>
    <source>
        <strain evidence="3 4">DSM 44580</strain>
    </source>
</reference>
<dbReference type="Proteomes" id="UP001519363">
    <property type="component" value="Unassembled WGS sequence"/>
</dbReference>
<accession>A0ABS5APQ4</accession>
<evidence type="ECO:0000313" key="4">
    <source>
        <dbReference type="Proteomes" id="UP001519363"/>
    </source>
</evidence>
<dbReference type="InterPro" id="IPR038109">
    <property type="entry name" value="DNA_bind_recomb_sf"/>
</dbReference>
<dbReference type="CDD" id="cd00338">
    <property type="entry name" value="Ser_Recombinase"/>
    <property type="match status" value="1"/>
</dbReference>
<dbReference type="Gene3D" id="3.90.1750.20">
    <property type="entry name" value="Putative Large Serine Recombinase, Chain B, Domain 2"/>
    <property type="match status" value="1"/>
</dbReference>
<dbReference type="InterPro" id="IPR006119">
    <property type="entry name" value="Resolv_N"/>
</dbReference>
<proteinExistence type="predicted"/>
<dbReference type="Gene3D" id="3.40.50.1390">
    <property type="entry name" value="Resolvase, N-terminal catalytic domain"/>
    <property type="match status" value="1"/>
</dbReference>
<dbReference type="PROSITE" id="PS51736">
    <property type="entry name" value="RECOMBINASES_3"/>
    <property type="match status" value="1"/>
</dbReference>
<evidence type="ECO:0000259" key="2">
    <source>
        <dbReference type="PROSITE" id="PS51737"/>
    </source>
</evidence>
<dbReference type="SMART" id="SM00857">
    <property type="entry name" value="Resolvase"/>
    <property type="match status" value="1"/>
</dbReference>
<dbReference type="SUPFAM" id="SSF53041">
    <property type="entry name" value="Resolvase-like"/>
    <property type="match status" value="1"/>
</dbReference>
<dbReference type="RefSeq" id="WP_143343213.1">
    <property type="nucleotide sequence ID" value="NZ_JAGIOO010000001.1"/>
</dbReference>
<feature type="domain" description="Recombinase" evidence="2">
    <location>
        <begin position="153"/>
        <end position="282"/>
    </location>
</feature>
<dbReference type="Pfam" id="PF00239">
    <property type="entry name" value="Resolvase"/>
    <property type="match status" value="1"/>
</dbReference>
<evidence type="ECO:0000259" key="1">
    <source>
        <dbReference type="PROSITE" id="PS51736"/>
    </source>
</evidence>
<dbReference type="Pfam" id="PF07508">
    <property type="entry name" value="Recombinase"/>
    <property type="match status" value="1"/>
</dbReference>
<dbReference type="InterPro" id="IPR036162">
    <property type="entry name" value="Resolvase-like_N_sf"/>
</dbReference>
<dbReference type="InterPro" id="IPR011109">
    <property type="entry name" value="DNA_bind_recombinase_dom"/>
</dbReference>
<dbReference type="PANTHER" id="PTHR30461:SF23">
    <property type="entry name" value="DNA RECOMBINASE-RELATED"/>
    <property type="match status" value="1"/>
</dbReference>
<gene>
    <name evidence="3" type="ORF">JOF53_007066</name>
</gene>
<evidence type="ECO:0000313" key="3">
    <source>
        <dbReference type="EMBL" id="MBP2478194.1"/>
    </source>
</evidence>
<dbReference type="InterPro" id="IPR050639">
    <property type="entry name" value="SSR_resolvase"/>
</dbReference>